<name>A0A814NA20_9BILA</name>
<proteinExistence type="predicted"/>
<evidence type="ECO:0000259" key="2">
    <source>
        <dbReference type="Pfam" id="PF04991"/>
    </source>
</evidence>
<dbReference type="AlphaFoldDB" id="A0A814NA20"/>
<feature type="transmembrane region" description="Helical" evidence="1">
    <location>
        <begin position="12"/>
        <end position="30"/>
    </location>
</feature>
<feature type="domain" description="LicD/FKTN/FKRP nucleotidyltransferase" evidence="2">
    <location>
        <begin position="140"/>
        <end position="235"/>
    </location>
</feature>
<dbReference type="InterPro" id="IPR007074">
    <property type="entry name" value="LicD/FKTN/FKRP_NTP_transf"/>
</dbReference>
<reference evidence="3" key="1">
    <citation type="submission" date="2021-02" db="EMBL/GenBank/DDBJ databases">
        <authorList>
            <person name="Nowell W R."/>
        </authorList>
    </citation>
    <scope>NUCLEOTIDE SEQUENCE</scope>
</reference>
<dbReference type="GO" id="GO:0009100">
    <property type="term" value="P:glycoprotein metabolic process"/>
    <property type="evidence" value="ECO:0007669"/>
    <property type="project" value="UniProtKB-ARBA"/>
</dbReference>
<comment type="caution">
    <text evidence="3">The sequence shown here is derived from an EMBL/GenBank/DDBJ whole genome shotgun (WGS) entry which is preliminary data.</text>
</comment>
<accession>A0A814NA20</accession>
<dbReference type="EMBL" id="CAJNOE010000250">
    <property type="protein sequence ID" value="CAF1089338.1"/>
    <property type="molecule type" value="Genomic_DNA"/>
</dbReference>
<evidence type="ECO:0000313" key="4">
    <source>
        <dbReference type="EMBL" id="CAF4056317.1"/>
    </source>
</evidence>
<sequence length="343" mass="40854">MYHRLERLPKTIVIPFVLTSVIILISYQSIRHIKCPLCPTSTRPIKSIIASNNISDIEDEKTAVDDTSLLCLDLAQRIDSERYYPQSPVIFPPAFNDTKTFRFPYYHYSHWKSSSIIPRVITQCEHSLMMHLLMIIDRICREHKITYFISDGTLLGSLRHHDIIPWDDDLDIMVPDDKRKILNNEFKKIDKTLIGFALHHGELPEYEYDKLYYNITQIAGKDKWHFPFVDIFFYEQNQTHLWTLLNPDKPFQTKYIFPLILRPLGYLWLPAPRKPKRLIKFDPFVECKTNFWNHRTESYQKPITVQCNRLKDIYPFVEPNKKKEWIEILKINNTIIHTVVFTL</sequence>
<dbReference type="PANTHER" id="PTHR43404">
    <property type="entry name" value="LIPOPOLYSACCHARIDE CHOLINEPHOSPHOTRANSFERASE LICD"/>
    <property type="match status" value="1"/>
</dbReference>
<dbReference type="Proteomes" id="UP000663868">
    <property type="component" value="Unassembled WGS sequence"/>
</dbReference>
<keyword evidence="1" id="KW-0812">Transmembrane</keyword>
<dbReference type="InterPro" id="IPR052942">
    <property type="entry name" value="LPS_cholinephosphotransferase"/>
</dbReference>
<evidence type="ECO:0000313" key="3">
    <source>
        <dbReference type="EMBL" id="CAF1089338.1"/>
    </source>
</evidence>
<evidence type="ECO:0000256" key="1">
    <source>
        <dbReference type="SAM" id="Phobius"/>
    </source>
</evidence>
<protein>
    <recommendedName>
        <fullName evidence="2">LicD/FKTN/FKRP nucleotidyltransferase domain-containing protein</fullName>
    </recommendedName>
</protein>
<keyword evidence="1" id="KW-0472">Membrane</keyword>
<dbReference type="Proteomes" id="UP000663860">
    <property type="component" value="Unassembled WGS sequence"/>
</dbReference>
<organism evidence="3 5">
    <name type="scientific">Adineta steineri</name>
    <dbReference type="NCBI Taxonomy" id="433720"/>
    <lineage>
        <taxon>Eukaryota</taxon>
        <taxon>Metazoa</taxon>
        <taxon>Spiralia</taxon>
        <taxon>Gnathifera</taxon>
        <taxon>Rotifera</taxon>
        <taxon>Eurotatoria</taxon>
        <taxon>Bdelloidea</taxon>
        <taxon>Adinetida</taxon>
        <taxon>Adinetidae</taxon>
        <taxon>Adineta</taxon>
    </lineage>
</organism>
<dbReference type="PANTHER" id="PTHR43404:SF1">
    <property type="entry name" value="MNN4P"/>
    <property type="match status" value="1"/>
</dbReference>
<gene>
    <name evidence="3" type="ORF">IZO911_LOCUS22407</name>
    <name evidence="4" type="ORF">KXQ929_LOCUS31860</name>
</gene>
<keyword evidence="1" id="KW-1133">Transmembrane helix</keyword>
<dbReference type="EMBL" id="CAJOBB010003740">
    <property type="protein sequence ID" value="CAF4056317.1"/>
    <property type="molecule type" value="Genomic_DNA"/>
</dbReference>
<evidence type="ECO:0000313" key="5">
    <source>
        <dbReference type="Proteomes" id="UP000663860"/>
    </source>
</evidence>
<dbReference type="Pfam" id="PF04991">
    <property type="entry name" value="LicD"/>
    <property type="match status" value="1"/>
</dbReference>